<dbReference type="InterPro" id="IPR011765">
    <property type="entry name" value="Pept_M16_N"/>
</dbReference>
<name>A0A1I3LVU9_9SPIR</name>
<proteinExistence type="predicted"/>
<evidence type="ECO:0000313" key="2">
    <source>
        <dbReference type="EMBL" id="SFI88859.1"/>
    </source>
</evidence>
<evidence type="ECO:0000313" key="3">
    <source>
        <dbReference type="Proteomes" id="UP000182737"/>
    </source>
</evidence>
<gene>
    <name evidence="2" type="ORF">SAMN04487775_107224</name>
</gene>
<dbReference type="InterPro" id="IPR011249">
    <property type="entry name" value="Metalloenz_LuxS/M16"/>
</dbReference>
<dbReference type="Proteomes" id="UP000182737">
    <property type="component" value="Unassembled WGS sequence"/>
</dbReference>
<feature type="domain" description="Peptidase M16 N-terminal" evidence="1">
    <location>
        <begin position="53"/>
        <end position="134"/>
    </location>
</feature>
<dbReference type="Gene3D" id="3.30.830.10">
    <property type="entry name" value="Metalloenzyme, LuxS/M16 peptidase-like"/>
    <property type="match status" value="1"/>
</dbReference>
<evidence type="ECO:0000259" key="1">
    <source>
        <dbReference type="Pfam" id="PF00675"/>
    </source>
</evidence>
<reference evidence="3" key="1">
    <citation type="submission" date="2016-10" db="EMBL/GenBank/DDBJ databases">
        <authorList>
            <person name="Varghese N."/>
            <person name="Submissions S."/>
        </authorList>
    </citation>
    <scope>NUCLEOTIDE SEQUENCE [LARGE SCALE GENOMIC DNA]</scope>
    <source>
        <strain evidence="3">XBD1002</strain>
    </source>
</reference>
<dbReference type="PANTHER" id="PTHR43016">
    <property type="entry name" value="PRESEQUENCE PROTEASE"/>
    <property type="match status" value="1"/>
</dbReference>
<dbReference type="PANTHER" id="PTHR43016:SF13">
    <property type="entry name" value="PRESEQUENCE PROTEASE, MITOCHONDRIAL"/>
    <property type="match status" value="1"/>
</dbReference>
<dbReference type="SUPFAM" id="SSF63411">
    <property type="entry name" value="LuxS/MPP-like metallohydrolase"/>
    <property type="match status" value="2"/>
</dbReference>
<dbReference type="AlphaFoldDB" id="A0A1I3LVU9"/>
<dbReference type="GO" id="GO:0046872">
    <property type="term" value="F:metal ion binding"/>
    <property type="evidence" value="ECO:0007669"/>
    <property type="project" value="InterPro"/>
</dbReference>
<keyword evidence="3" id="KW-1185">Reference proteome</keyword>
<dbReference type="GO" id="GO:0016485">
    <property type="term" value="P:protein processing"/>
    <property type="evidence" value="ECO:0007669"/>
    <property type="project" value="TreeGrafter"/>
</dbReference>
<dbReference type="RefSeq" id="WP_074932504.1">
    <property type="nucleotide sequence ID" value="NZ_FORI01000007.1"/>
</dbReference>
<sequence>MCNNDYELLETFQKDKETWSYLRHKKTGLEIAYHQYETWESGFSFTFRTPIEEQYLGTSHVLEHCVLKGSQKYDVDIWELQRFALFSSSNAFTDEYSTTYFFNSNDEAEVFKLIPILEDYVFFPSLTEEAFLQECFHVEFDANGDGRKKDIVGVVYNEMRSRPPETYCVGGIYYKLHELTNDKIREYHKKYYRPDNCLFNYEGTAALDDVLLQVDKFIPELEEKFKVPKPQKQKALTIKEFLQKVADRKVSESFADYWSVNNETFTPEPLPPKKSITKVISEYLSKFTPQEYQSKLEKLHEWQARDLRETAYKIMAPHNILDYDLKNDNLEESLWKDFEGHKWEIAARDRKHPDVYTEIDKKSCSIILRASQLLSREYYSEYALMFFLQYYIPRKLRKLGRIYGGGFFYKYPADFVIASDSTDKPEKTIEAIKKCFKEIVDYNFNEKDLLSIRYIIFSFLLSQEDPKFYFTNEIFSITPEELHQAAVRFSDMIYPPKKDEGDYYTLGDVLKH</sequence>
<dbReference type="EMBL" id="FORI01000007">
    <property type="protein sequence ID" value="SFI88859.1"/>
    <property type="molecule type" value="Genomic_DNA"/>
</dbReference>
<organism evidence="2 3">
    <name type="scientific">Treponema bryantii</name>
    <dbReference type="NCBI Taxonomy" id="163"/>
    <lineage>
        <taxon>Bacteria</taxon>
        <taxon>Pseudomonadati</taxon>
        <taxon>Spirochaetota</taxon>
        <taxon>Spirochaetia</taxon>
        <taxon>Spirochaetales</taxon>
        <taxon>Treponemataceae</taxon>
        <taxon>Treponema</taxon>
    </lineage>
</organism>
<dbReference type="Pfam" id="PF00675">
    <property type="entry name" value="Peptidase_M16"/>
    <property type="match status" value="1"/>
</dbReference>
<dbReference type="OrthoDB" id="9762027at2"/>
<dbReference type="GO" id="GO:0004222">
    <property type="term" value="F:metalloendopeptidase activity"/>
    <property type="evidence" value="ECO:0007669"/>
    <property type="project" value="TreeGrafter"/>
</dbReference>
<protein>
    <submittedName>
        <fullName evidence="2">Insulinase (Peptidase family M16)</fullName>
    </submittedName>
</protein>
<accession>A0A1I3LVU9</accession>